<organism evidence="1 2">
    <name type="scientific">Niabella ginsengisoli</name>
    <dbReference type="NCBI Taxonomy" id="522298"/>
    <lineage>
        <taxon>Bacteria</taxon>
        <taxon>Pseudomonadati</taxon>
        <taxon>Bacteroidota</taxon>
        <taxon>Chitinophagia</taxon>
        <taxon>Chitinophagales</taxon>
        <taxon>Chitinophagaceae</taxon>
        <taxon>Niabella</taxon>
    </lineage>
</organism>
<protein>
    <submittedName>
        <fullName evidence="1">DUF1398 domain-containing protein</fullName>
    </submittedName>
</protein>
<sequence length="129" mass="14435">MFTISQIQAAHSKVKSGADFPAYIQDLRKLGVIFYETFVMDGHTIYCGENNYKTISPAKYEALIIAQSSDQAQFKADLKAHQQGKTDYLTFCNDAAKSGIEKWSVSMDAMTCTYYDIAGNEILIEKIPN</sequence>
<accession>A0ABS9SQ99</accession>
<proteinExistence type="predicted"/>
<dbReference type="Proteomes" id="UP001202248">
    <property type="component" value="Unassembled WGS sequence"/>
</dbReference>
<evidence type="ECO:0000313" key="1">
    <source>
        <dbReference type="EMBL" id="MCH5600584.1"/>
    </source>
</evidence>
<dbReference type="RefSeq" id="WP_240832875.1">
    <property type="nucleotide sequence ID" value="NZ_JAKWBL010000004.1"/>
</dbReference>
<evidence type="ECO:0000313" key="2">
    <source>
        <dbReference type="Proteomes" id="UP001202248"/>
    </source>
</evidence>
<dbReference type="InterPro" id="IPR036696">
    <property type="entry name" value="YdfO-like_sf"/>
</dbReference>
<dbReference type="EMBL" id="JAKWBL010000004">
    <property type="protein sequence ID" value="MCH5600584.1"/>
    <property type="molecule type" value="Genomic_DNA"/>
</dbReference>
<name>A0ABS9SQ99_9BACT</name>
<reference evidence="1 2" key="1">
    <citation type="submission" date="2022-02" db="EMBL/GenBank/DDBJ databases">
        <authorList>
            <person name="Min J."/>
        </authorList>
    </citation>
    <scope>NUCLEOTIDE SEQUENCE [LARGE SCALE GENOMIC DNA]</scope>
    <source>
        <strain evidence="1 2">GR10-1</strain>
    </source>
</reference>
<keyword evidence="2" id="KW-1185">Reference proteome</keyword>
<dbReference type="Pfam" id="PF07166">
    <property type="entry name" value="DUF1398"/>
    <property type="match status" value="1"/>
</dbReference>
<comment type="caution">
    <text evidence="1">The sequence shown here is derived from an EMBL/GenBank/DDBJ whole genome shotgun (WGS) entry which is preliminary data.</text>
</comment>
<dbReference type="InterPro" id="IPR009833">
    <property type="entry name" value="DUF1398"/>
</dbReference>
<dbReference type="Gene3D" id="3.30.1810.10">
    <property type="entry name" value="YdfO-like"/>
    <property type="match status" value="1"/>
</dbReference>
<gene>
    <name evidence="1" type="ORF">MKP09_23045</name>
</gene>
<dbReference type="SUPFAM" id="SSF160419">
    <property type="entry name" value="YdfO-like"/>
    <property type="match status" value="1"/>
</dbReference>